<dbReference type="InterPro" id="IPR020472">
    <property type="entry name" value="WD40_PAC1"/>
</dbReference>
<dbReference type="eggNOG" id="COG0515">
    <property type="taxonomic scope" value="Bacteria"/>
</dbReference>
<dbReference type="PROSITE" id="PS00107">
    <property type="entry name" value="PROTEIN_KINASE_ATP"/>
    <property type="match status" value="1"/>
</dbReference>
<dbReference type="EMBL" id="CP000806">
    <property type="protein sequence ID" value="ACB51524.1"/>
    <property type="molecule type" value="Genomic_DNA"/>
</dbReference>
<dbReference type="KEGG" id="cyt:cce_2174"/>
<dbReference type="Pfam" id="PF00069">
    <property type="entry name" value="Pkinase"/>
    <property type="match status" value="1"/>
</dbReference>
<dbReference type="PANTHER" id="PTHR19848:SF8">
    <property type="entry name" value="F-BOX AND WD REPEAT DOMAIN CONTAINING 7"/>
    <property type="match status" value="1"/>
</dbReference>
<dbReference type="PROSITE" id="PS50294">
    <property type="entry name" value="WD_REPEATS_REGION"/>
    <property type="match status" value="6"/>
</dbReference>
<organism evidence="8 9">
    <name type="scientific">Crocosphaera subtropica (strain ATCC 51142 / BH68)</name>
    <name type="common">Cyanothece sp. (strain ATCC 51142)</name>
    <dbReference type="NCBI Taxonomy" id="43989"/>
    <lineage>
        <taxon>Bacteria</taxon>
        <taxon>Bacillati</taxon>
        <taxon>Cyanobacteriota</taxon>
        <taxon>Cyanophyceae</taxon>
        <taxon>Oscillatoriophycideae</taxon>
        <taxon>Chroococcales</taxon>
        <taxon>Aphanothecaceae</taxon>
        <taxon>Crocosphaera</taxon>
        <taxon>Crocosphaera subtropica</taxon>
    </lineage>
</organism>
<dbReference type="PROSITE" id="PS00108">
    <property type="entry name" value="PROTEIN_KINASE_ST"/>
    <property type="match status" value="1"/>
</dbReference>
<dbReference type="SMART" id="SM00320">
    <property type="entry name" value="WD40"/>
    <property type="match status" value="7"/>
</dbReference>
<dbReference type="InterPro" id="IPR015943">
    <property type="entry name" value="WD40/YVTN_repeat-like_dom_sf"/>
</dbReference>
<feature type="repeat" description="WD" evidence="5">
    <location>
        <begin position="591"/>
        <end position="632"/>
    </location>
</feature>
<feature type="repeat" description="WD" evidence="5">
    <location>
        <begin position="465"/>
        <end position="506"/>
    </location>
</feature>
<dbReference type="SMART" id="SM00220">
    <property type="entry name" value="S_TKc"/>
    <property type="match status" value="1"/>
</dbReference>
<dbReference type="GO" id="GO:0005524">
    <property type="term" value="F:ATP binding"/>
    <property type="evidence" value="ECO:0007669"/>
    <property type="project" value="UniProtKB-UniRule"/>
</dbReference>
<keyword evidence="1 5" id="KW-0853">WD repeat</keyword>
<feature type="domain" description="Protein kinase" evidence="7">
    <location>
        <begin position="33"/>
        <end position="322"/>
    </location>
</feature>
<keyword evidence="9" id="KW-1185">Reference proteome</keyword>
<evidence type="ECO:0000313" key="9">
    <source>
        <dbReference type="Proteomes" id="UP000001203"/>
    </source>
</evidence>
<feature type="repeat" description="WD" evidence="5">
    <location>
        <begin position="549"/>
        <end position="590"/>
    </location>
</feature>
<dbReference type="PRINTS" id="PR00320">
    <property type="entry name" value="GPROTEINBRPT"/>
</dbReference>
<feature type="repeat" description="WD" evidence="5">
    <location>
        <begin position="633"/>
        <end position="674"/>
    </location>
</feature>
<dbReference type="CDD" id="cd00200">
    <property type="entry name" value="WD40"/>
    <property type="match status" value="1"/>
</dbReference>
<dbReference type="InterPro" id="IPR019775">
    <property type="entry name" value="WD40_repeat_CS"/>
</dbReference>
<evidence type="ECO:0000313" key="8">
    <source>
        <dbReference type="EMBL" id="ACB51524.1"/>
    </source>
</evidence>
<dbReference type="Pfam" id="PF00400">
    <property type="entry name" value="WD40"/>
    <property type="match status" value="3"/>
</dbReference>
<dbReference type="InterPro" id="IPR011009">
    <property type="entry name" value="Kinase-like_dom_sf"/>
</dbReference>
<keyword evidence="8" id="KW-0723">Serine/threonine-protein kinase</keyword>
<evidence type="ECO:0000256" key="6">
    <source>
        <dbReference type="PROSITE-ProRule" id="PRU10141"/>
    </source>
</evidence>
<keyword evidence="8" id="KW-0808">Transferase</keyword>
<gene>
    <name evidence="8" type="ordered locus">cce_2174</name>
</gene>
<dbReference type="InterPro" id="IPR000719">
    <property type="entry name" value="Prot_kinase_dom"/>
</dbReference>
<evidence type="ECO:0000256" key="1">
    <source>
        <dbReference type="ARBA" id="ARBA00022574"/>
    </source>
</evidence>
<evidence type="ECO:0000256" key="3">
    <source>
        <dbReference type="ARBA" id="ARBA00022741"/>
    </source>
</evidence>
<accession>B1WNU5</accession>
<dbReference type="InterPro" id="IPR008271">
    <property type="entry name" value="Ser/Thr_kinase_AS"/>
</dbReference>
<evidence type="ECO:0000256" key="5">
    <source>
        <dbReference type="PROSITE-ProRule" id="PRU00221"/>
    </source>
</evidence>
<dbReference type="Gene3D" id="1.10.510.10">
    <property type="entry name" value="Transferase(Phosphotransferase) domain 1"/>
    <property type="match status" value="1"/>
</dbReference>
<evidence type="ECO:0000259" key="7">
    <source>
        <dbReference type="PROSITE" id="PS50011"/>
    </source>
</evidence>
<dbReference type="SUPFAM" id="SSF56112">
    <property type="entry name" value="Protein kinase-like (PK-like)"/>
    <property type="match status" value="1"/>
</dbReference>
<dbReference type="SUPFAM" id="SSF50978">
    <property type="entry name" value="WD40 repeat-like"/>
    <property type="match status" value="1"/>
</dbReference>
<dbReference type="OrthoDB" id="422888at2"/>
<keyword evidence="2" id="KW-0677">Repeat</keyword>
<sequence>MFPIKSSPYNFHSIPSAQSSPSGSLCIGEENRYRLEQQLGEGGMGHVFLATDKRLNKPVAFKLLRESLADDRSMRIRFDWELKICASLKSEHIVQVSDYGITEGGYPFYIMEYLEGETLAQRLKYTPRLSPEETCLIISQVCAGLELAHDGVTLVDEATGETQTIKVVHRDLKPQNIFLVPTALGDLVKVIDFGIAKIRNLQAEHTSLTNMFLGTCHYAAPEQLEGSQNLDARADIYSLGLMLYEMLTGVDPFGFNFRENRVSVESWLFAHASKTPLPLRSQPNCDHLSETLEAVVMGCLNKSPDDRFSSVRELSEALSSAISLDPAKQLPQGNHNKPLPNPSIALDQETVSMANNSQATQRKTSNLTRSSGFAIKWGQCLLFTLVTLILGIGMARFVRTPITPSLTEEKEEEINALHPTTTLTGHRNGVWSVVLSSNGKLAVSGGEDKTVRVWNTETGSLLQTFSGHGDGVRSVTVSHDGNVIASASADQTIKLWNTATGELIRTLTAHQDSLWSVEISPDQQIIASASADETIKLWNMATAEVIRTLRGHSGWVFSATFSPDGKRLASGGKDGTVKLWDVQTGQMLQTLSDHQDAVRSVAFSPDGNYLASGSWDGTVKVWEMATGKVLSTFSEHSDRIVAVTFSRDGQRLVSGSIDETLQVWDWQNQRLLDTLTDHRDWVLSVATGPSGEMISSSRQPTIKIWRGLIESHSRQRRQEVDFWN</sequence>
<dbReference type="STRING" id="43989.cce_2174"/>
<dbReference type="eggNOG" id="COG2319">
    <property type="taxonomic scope" value="Bacteria"/>
</dbReference>
<dbReference type="InterPro" id="IPR017441">
    <property type="entry name" value="Protein_kinase_ATP_BS"/>
</dbReference>
<evidence type="ECO:0000256" key="2">
    <source>
        <dbReference type="ARBA" id="ARBA00022737"/>
    </source>
</evidence>
<dbReference type="PANTHER" id="PTHR19848">
    <property type="entry name" value="WD40 REPEAT PROTEIN"/>
    <property type="match status" value="1"/>
</dbReference>
<dbReference type="Gene3D" id="2.130.10.10">
    <property type="entry name" value="YVTN repeat-like/Quinoprotein amine dehydrogenase"/>
    <property type="match status" value="3"/>
</dbReference>
<dbReference type="Pfam" id="PF25168">
    <property type="entry name" value="Beta-prop_WDR36-Utp21_2nd"/>
    <property type="match status" value="1"/>
</dbReference>
<feature type="repeat" description="WD" evidence="5">
    <location>
        <begin position="507"/>
        <end position="548"/>
    </location>
</feature>
<feature type="repeat" description="WD" evidence="5">
    <location>
        <begin position="423"/>
        <end position="464"/>
    </location>
</feature>
<dbReference type="InterPro" id="IPR001680">
    <property type="entry name" value="WD40_rpt"/>
</dbReference>
<feature type="binding site" evidence="6">
    <location>
        <position position="62"/>
    </location>
    <ligand>
        <name>ATP</name>
        <dbReference type="ChEBI" id="CHEBI:30616"/>
    </ligand>
</feature>
<protein>
    <submittedName>
        <fullName evidence="8">WD-40 repeat-containing serine/threonine protein kinase</fullName>
    </submittedName>
</protein>
<evidence type="ECO:0000256" key="4">
    <source>
        <dbReference type="ARBA" id="ARBA00022840"/>
    </source>
</evidence>
<proteinExistence type="predicted"/>
<dbReference type="PROSITE" id="PS00678">
    <property type="entry name" value="WD_REPEATS_1"/>
    <property type="match status" value="5"/>
</dbReference>
<dbReference type="AlphaFoldDB" id="B1WNU5"/>
<dbReference type="RefSeq" id="WP_009546925.1">
    <property type="nucleotide sequence ID" value="NC_010546.1"/>
</dbReference>
<dbReference type="CDD" id="cd14014">
    <property type="entry name" value="STKc_PknB_like"/>
    <property type="match status" value="1"/>
</dbReference>
<dbReference type="HOGENOM" id="CLU_000288_135_4_3"/>
<keyword evidence="8" id="KW-0418">Kinase</keyword>
<dbReference type="Gene3D" id="3.30.200.20">
    <property type="entry name" value="Phosphorylase Kinase, domain 1"/>
    <property type="match status" value="1"/>
</dbReference>
<name>B1WNU5_CROS5</name>
<dbReference type="GO" id="GO:0004674">
    <property type="term" value="F:protein serine/threonine kinase activity"/>
    <property type="evidence" value="ECO:0007669"/>
    <property type="project" value="UniProtKB-KW"/>
</dbReference>
<keyword evidence="3 6" id="KW-0547">Nucleotide-binding</keyword>
<keyword evidence="4 6" id="KW-0067">ATP-binding</keyword>
<reference evidence="8 9" key="1">
    <citation type="journal article" date="2008" name="Proc. Natl. Acad. Sci. U.S.A.">
        <title>The genome of Cyanothece 51142, a unicellular diazotrophic cyanobacterium important in the marine nitrogen cycle.</title>
        <authorList>
            <person name="Welsh E.A."/>
            <person name="Liberton M."/>
            <person name="Stoeckel J."/>
            <person name="Loh T."/>
            <person name="Elvitigala T."/>
            <person name="Wang C."/>
            <person name="Wollam A."/>
            <person name="Fulton R.S."/>
            <person name="Clifton S.W."/>
            <person name="Jacobs J.M."/>
            <person name="Aurora R."/>
            <person name="Ghosh B.K."/>
            <person name="Sherman L.A."/>
            <person name="Smith R.D."/>
            <person name="Wilson R.K."/>
            <person name="Pakrasi H.B."/>
        </authorList>
    </citation>
    <scope>NUCLEOTIDE SEQUENCE [LARGE SCALE GENOMIC DNA]</scope>
    <source>
        <strain evidence="9">ATCC 51142 / BH68</strain>
    </source>
</reference>
<dbReference type="PROSITE" id="PS50082">
    <property type="entry name" value="WD_REPEATS_2"/>
    <property type="match status" value="6"/>
</dbReference>
<dbReference type="Proteomes" id="UP000001203">
    <property type="component" value="Chromosome circular"/>
</dbReference>
<dbReference type="InterPro" id="IPR036322">
    <property type="entry name" value="WD40_repeat_dom_sf"/>
</dbReference>
<dbReference type="PROSITE" id="PS50011">
    <property type="entry name" value="PROTEIN_KINASE_DOM"/>
    <property type="match status" value="1"/>
</dbReference>